<dbReference type="AlphaFoldDB" id="A0A0F9E3L0"/>
<evidence type="ECO:0008006" key="2">
    <source>
        <dbReference type="Google" id="ProtNLM"/>
    </source>
</evidence>
<protein>
    <recommendedName>
        <fullName evidence="2">3D domain-containing protein</fullName>
    </recommendedName>
</protein>
<reference evidence="1" key="1">
    <citation type="journal article" date="2015" name="Nature">
        <title>Complex archaea that bridge the gap between prokaryotes and eukaryotes.</title>
        <authorList>
            <person name="Spang A."/>
            <person name="Saw J.H."/>
            <person name="Jorgensen S.L."/>
            <person name="Zaremba-Niedzwiedzka K."/>
            <person name="Martijn J."/>
            <person name="Lind A.E."/>
            <person name="van Eijk R."/>
            <person name="Schleper C."/>
            <person name="Guy L."/>
            <person name="Ettema T.J."/>
        </authorList>
    </citation>
    <scope>NUCLEOTIDE SEQUENCE</scope>
</reference>
<comment type="caution">
    <text evidence="1">The sequence shown here is derived from an EMBL/GenBank/DDBJ whole genome shotgun (WGS) entry which is preliminary data.</text>
</comment>
<proteinExistence type="predicted"/>
<dbReference type="EMBL" id="LAZR01029055">
    <property type="protein sequence ID" value="KKL60716.1"/>
    <property type="molecule type" value="Genomic_DNA"/>
</dbReference>
<organism evidence="1">
    <name type="scientific">marine sediment metagenome</name>
    <dbReference type="NCBI Taxonomy" id="412755"/>
    <lineage>
        <taxon>unclassified sequences</taxon>
        <taxon>metagenomes</taxon>
        <taxon>ecological metagenomes</taxon>
    </lineage>
</organism>
<gene>
    <name evidence="1" type="ORF">LCGC14_2202570</name>
</gene>
<name>A0A0F9E3L0_9ZZZZ</name>
<sequence>MEQSNRGAVLGVLLLAVLTLLLLVGIRVGVALAASEELTATADIDEALFLTPAPLLPTPSPTVVVTPTPSPTPMATPTPVPTPEPQTMDVALTFYTCPPFCPGDTMANGQPLETGDVACGYALNTGQRFTFNGDEYVCEDRGGGPWAWVDFFQPTDAIGRAWQRKVGSIGTIILITD</sequence>
<accession>A0A0F9E3L0</accession>
<evidence type="ECO:0000313" key="1">
    <source>
        <dbReference type="EMBL" id="KKL60716.1"/>
    </source>
</evidence>